<dbReference type="EMBL" id="ADOG01000010">
    <property type="protein sequence ID" value="EFM92340.1"/>
    <property type="molecule type" value="Genomic_DNA"/>
</dbReference>
<protein>
    <submittedName>
        <fullName evidence="1">Uncharacterized protein</fullName>
    </submittedName>
</protein>
<sequence length="37" mass="4345">MKLSYLYGLNKLASGLFCKKLSKNDRLFLLYNLSLYI</sequence>
<accession>A0A828PWA2</accession>
<evidence type="ECO:0000313" key="2">
    <source>
        <dbReference type="Proteomes" id="UP000005341"/>
    </source>
</evidence>
<proteinExistence type="predicted"/>
<organism evidence="1 2">
    <name type="scientific">Actinobacillus pleuropneumoniae serovar 6 str. Femo</name>
    <dbReference type="NCBI Taxonomy" id="754256"/>
    <lineage>
        <taxon>Bacteria</taxon>
        <taxon>Pseudomonadati</taxon>
        <taxon>Pseudomonadota</taxon>
        <taxon>Gammaproteobacteria</taxon>
        <taxon>Pasteurellales</taxon>
        <taxon>Pasteurellaceae</taxon>
        <taxon>Actinobacillus</taxon>
    </lineage>
</organism>
<gene>
    <name evidence="1" type="ORF">appser6_6980</name>
</gene>
<name>A0A828PWA2_ACTPL</name>
<reference evidence="1 2" key="1">
    <citation type="journal article" date="2010" name="J. Bacteriol.">
        <title>Comparative genomic characterization of Actinobacillus pleuropneumoniae.</title>
        <authorList>
            <person name="Xu Z."/>
            <person name="Chen X."/>
            <person name="Li L."/>
            <person name="Li T."/>
            <person name="Wang S."/>
            <person name="Chen H."/>
            <person name="Zhou R."/>
        </authorList>
    </citation>
    <scope>NUCLEOTIDE SEQUENCE [LARGE SCALE GENOMIC DNA]</scope>
    <source>
        <strain evidence="1 2">Femo</strain>
    </source>
</reference>
<evidence type="ECO:0000313" key="1">
    <source>
        <dbReference type="EMBL" id="EFM92340.1"/>
    </source>
</evidence>
<dbReference type="Proteomes" id="UP000005341">
    <property type="component" value="Unassembled WGS sequence"/>
</dbReference>
<dbReference type="AlphaFoldDB" id="A0A828PWA2"/>
<comment type="caution">
    <text evidence="1">The sequence shown here is derived from an EMBL/GenBank/DDBJ whole genome shotgun (WGS) entry which is preliminary data.</text>
</comment>